<dbReference type="InterPro" id="IPR050882">
    <property type="entry name" value="Prepilin_peptidase/N-MTase"/>
</dbReference>
<organism evidence="10 11">
    <name type="scientific">Candidatus Roizmanbacteria bacterium CG11_big_fil_rev_8_21_14_0_20_36_8</name>
    <dbReference type="NCBI Taxonomy" id="1974856"/>
    <lineage>
        <taxon>Bacteria</taxon>
        <taxon>Candidatus Roizmaniibacteriota</taxon>
    </lineage>
</organism>
<feature type="transmembrane region" description="Helical" evidence="7">
    <location>
        <begin position="163"/>
        <end position="183"/>
    </location>
</feature>
<evidence type="ECO:0000259" key="8">
    <source>
        <dbReference type="Pfam" id="PF01478"/>
    </source>
</evidence>
<sequence>MDFVLVATSGLIFGSFFNVLVDRLSFGKTILGRSNCESCKHELSWNDLIPVISFILLKGKCRYCKKSFSIQYPLSEVFTSVIFVLTWYLSNYFLLGFVREDLFTHILYLTTSGILIVMLLADLRYQIIPDEMQVALGLIGLVKILYVSYFIGGNNYIGIFTNIWSGIVSGAIVMAPLLLVFLITKGRGMGFGDVKLTFVMGLFLGMWQGLGALYIGFVTGGVVGAILLLLKLGGRKTKIPFGPYLILGFYLMIFFEQEVYLIVSRVYGF</sequence>
<dbReference type="Pfam" id="PF01478">
    <property type="entry name" value="Peptidase_A24"/>
    <property type="match status" value="1"/>
</dbReference>
<dbReference type="Proteomes" id="UP000231056">
    <property type="component" value="Unassembled WGS sequence"/>
</dbReference>
<feature type="transmembrane region" description="Helical" evidence="7">
    <location>
        <begin position="102"/>
        <end position="121"/>
    </location>
</feature>
<dbReference type="InterPro" id="IPR010627">
    <property type="entry name" value="Prepilin_pept_A24_N"/>
</dbReference>
<evidence type="ECO:0000313" key="11">
    <source>
        <dbReference type="Proteomes" id="UP000231056"/>
    </source>
</evidence>
<dbReference type="PANTHER" id="PTHR30487:SF0">
    <property type="entry name" value="PREPILIN LEADER PEPTIDASE_N-METHYLTRANSFERASE-RELATED"/>
    <property type="match status" value="1"/>
</dbReference>
<evidence type="ECO:0000256" key="1">
    <source>
        <dbReference type="ARBA" id="ARBA00004651"/>
    </source>
</evidence>
<evidence type="ECO:0000256" key="3">
    <source>
        <dbReference type="ARBA" id="ARBA00022475"/>
    </source>
</evidence>
<proteinExistence type="inferred from homology"/>
<reference evidence="10 11" key="1">
    <citation type="submission" date="2017-09" db="EMBL/GenBank/DDBJ databases">
        <title>Depth-based differentiation of microbial function through sediment-hosted aquifers and enrichment of novel symbionts in the deep terrestrial subsurface.</title>
        <authorList>
            <person name="Probst A.J."/>
            <person name="Ladd B."/>
            <person name="Jarett J.K."/>
            <person name="Geller-Mcgrath D.E."/>
            <person name="Sieber C.M."/>
            <person name="Emerson J.B."/>
            <person name="Anantharaman K."/>
            <person name="Thomas B.C."/>
            <person name="Malmstrom R."/>
            <person name="Stieglmeier M."/>
            <person name="Klingl A."/>
            <person name="Woyke T."/>
            <person name="Ryan C.M."/>
            <person name="Banfield J.F."/>
        </authorList>
    </citation>
    <scope>NUCLEOTIDE SEQUENCE [LARGE SCALE GENOMIC DNA]</scope>
    <source>
        <strain evidence="10">CG11_big_fil_rev_8_21_14_0_20_36_8</strain>
    </source>
</reference>
<dbReference type="Pfam" id="PF06750">
    <property type="entry name" value="A24_N_bact"/>
    <property type="match status" value="1"/>
</dbReference>
<dbReference type="EMBL" id="PCVM01000060">
    <property type="protein sequence ID" value="PIQ73424.1"/>
    <property type="molecule type" value="Genomic_DNA"/>
</dbReference>
<feature type="transmembrane region" description="Helical" evidence="7">
    <location>
        <begin position="6"/>
        <end position="24"/>
    </location>
</feature>
<feature type="domain" description="Prepilin peptidase A24 N-terminal" evidence="9">
    <location>
        <begin position="10"/>
        <end position="88"/>
    </location>
</feature>
<dbReference type="GO" id="GO:0004190">
    <property type="term" value="F:aspartic-type endopeptidase activity"/>
    <property type="evidence" value="ECO:0007669"/>
    <property type="project" value="InterPro"/>
</dbReference>
<keyword evidence="3" id="KW-1003">Cell membrane</keyword>
<evidence type="ECO:0000256" key="5">
    <source>
        <dbReference type="ARBA" id="ARBA00022989"/>
    </source>
</evidence>
<dbReference type="GO" id="GO:0005886">
    <property type="term" value="C:plasma membrane"/>
    <property type="evidence" value="ECO:0007669"/>
    <property type="project" value="UniProtKB-SubCell"/>
</dbReference>
<feature type="domain" description="Prepilin type IV endopeptidase peptidase" evidence="8">
    <location>
        <begin position="112"/>
        <end position="224"/>
    </location>
</feature>
<dbReference type="InterPro" id="IPR000045">
    <property type="entry name" value="Prepilin_IV_endopep_pep"/>
</dbReference>
<protein>
    <recommendedName>
        <fullName evidence="12">Prepilin peptidase</fullName>
    </recommendedName>
</protein>
<dbReference type="Gene3D" id="1.20.120.1220">
    <property type="match status" value="1"/>
</dbReference>
<evidence type="ECO:0008006" key="12">
    <source>
        <dbReference type="Google" id="ProtNLM"/>
    </source>
</evidence>
<feature type="transmembrane region" description="Helical" evidence="7">
    <location>
        <begin position="244"/>
        <end position="263"/>
    </location>
</feature>
<accession>A0A2M6IU43</accession>
<keyword evidence="4 7" id="KW-0812">Transmembrane</keyword>
<evidence type="ECO:0000256" key="4">
    <source>
        <dbReference type="ARBA" id="ARBA00022692"/>
    </source>
</evidence>
<comment type="caution">
    <text evidence="10">The sequence shown here is derived from an EMBL/GenBank/DDBJ whole genome shotgun (WGS) entry which is preliminary data.</text>
</comment>
<evidence type="ECO:0000259" key="9">
    <source>
        <dbReference type="Pfam" id="PF06750"/>
    </source>
</evidence>
<keyword evidence="5 7" id="KW-1133">Transmembrane helix</keyword>
<name>A0A2M6IU43_9BACT</name>
<comment type="similarity">
    <text evidence="2">Belongs to the peptidase A24 family.</text>
</comment>
<feature type="transmembrane region" description="Helical" evidence="7">
    <location>
        <begin position="133"/>
        <end position="151"/>
    </location>
</feature>
<gene>
    <name evidence="10" type="ORF">COV58_02650</name>
</gene>
<feature type="transmembrane region" description="Helical" evidence="7">
    <location>
        <begin position="72"/>
        <end position="90"/>
    </location>
</feature>
<evidence type="ECO:0000256" key="6">
    <source>
        <dbReference type="ARBA" id="ARBA00023136"/>
    </source>
</evidence>
<dbReference type="GO" id="GO:0006465">
    <property type="term" value="P:signal peptide processing"/>
    <property type="evidence" value="ECO:0007669"/>
    <property type="project" value="TreeGrafter"/>
</dbReference>
<evidence type="ECO:0000256" key="7">
    <source>
        <dbReference type="SAM" id="Phobius"/>
    </source>
</evidence>
<evidence type="ECO:0000313" key="10">
    <source>
        <dbReference type="EMBL" id="PIQ73424.1"/>
    </source>
</evidence>
<dbReference type="AlphaFoldDB" id="A0A2M6IU43"/>
<keyword evidence="6 7" id="KW-0472">Membrane</keyword>
<comment type="subcellular location">
    <subcellularLocation>
        <location evidence="1">Cell membrane</location>
        <topology evidence="1">Multi-pass membrane protein</topology>
    </subcellularLocation>
</comment>
<feature type="transmembrane region" description="Helical" evidence="7">
    <location>
        <begin position="213"/>
        <end position="232"/>
    </location>
</feature>
<dbReference type="PANTHER" id="PTHR30487">
    <property type="entry name" value="TYPE 4 PREPILIN-LIKE PROTEINS LEADER PEPTIDE-PROCESSING ENZYME"/>
    <property type="match status" value="1"/>
</dbReference>
<evidence type="ECO:0000256" key="2">
    <source>
        <dbReference type="ARBA" id="ARBA00005801"/>
    </source>
</evidence>